<proteinExistence type="predicted"/>
<dbReference type="Proteomes" id="UP000255193">
    <property type="component" value="Unassembled WGS sequence"/>
</dbReference>
<name>A0A378Q1P2_9GAMM</name>
<dbReference type="EMBL" id="UGQA01000001">
    <property type="protein sequence ID" value="STY94314.1"/>
    <property type="molecule type" value="Genomic_DNA"/>
</dbReference>
<protein>
    <recommendedName>
        <fullName evidence="3">DUF3800 domain-containing protein</fullName>
    </recommendedName>
</protein>
<reference evidence="1 2" key="1">
    <citation type="submission" date="2018-06" db="EMBL/GenBank/DDBJ databases">
        <authorList>
            <consortium name="Pathogen Informatics"/>
            <person name="Doyle S."/>
        </authorList>
    </citation>
    <scope>NUCLEOTIDE SEQUENCE [LARGE SCALE GENOMIC DNA]</scope>
    <source>
        <strain evidence="1 2">NCTC11091</strain>
    </source>
</reference>
<organism evidence="1 2">
    <name type="scientific">Faucicola atlantae</name>
    <dbReference type="NCBI Taxonomy" id="34059"/>
    <lineage>
        <taxon>Bacteria</taxon>
        <taxon>Pseudomonadati</taxon>
        <taxon>Pseudomonadota</taxon>
        <taxon>Gammaproteobacteria</taxon>
        <taxon>Moraxellales</taxon>
        <taxon>Moraxellaceae</taxon>
        <taxon>Faucicola</taxon>
    </lineage>
</organism>
<evidence type="ECO:0000313" key="2">
    <source>
        <dbReference type="Proteomes" id="UP000255193"/>
    </source>
</evidence>
<dbReference type="RefSeq" id="WP_115253961.1">
    <property type="nucleotide sequence ID" value="NZ_UGQA01000001.1"/>
</dbReference>
<evidence type="ECO:0008006" key="3">
    <source>
        <dbReference type="Google" id="ProtNLM"/>
    </source>
</evidence>
<gene>
    <name evidence="1" type="ORF">NCTC11091_00074</name>
</gene>
<dbReference type="AlphaFoldDB" id="A0A378Q1P2"/>
<evidence type="ECO:0000313" key="1">
    <source>
        <dbReference type="EMBL" id="STY94314.1"/>
    </source>
</evidence>
<accession>A0A378Q1P2</accession>
<sequence>MPHYTLFIDESGSFGAEKRRESWIVGGLLTSMKFDEFETSIKNPVKKIQEKYGLPQSSHFHATEIREKYGNEGHIKVREVFSDLIDELDNIRGVKSYFISTINQTKISTNNAERNYRLMLLDLIIQAEKLIEQTGDDIKSFDLVIASRTIDNERQTDYTHINSQILHSLPSAIESDLVAYGRLYLLGDNLKVHIKNAKKKWGLIYADFLCNLTYNRRFPENQEILNNLEKDNKLISYQTYSSAELRRILSHEVNQNYSSAVFDCLRLLERKSNNDEEVQKILNRILKSALIDSGTTGVKVNFDAILEKIWRDRVYFKEYKKKADILLKLSSHIDNLHNSSKIKNLTEFQFKLKNLVLLCYNHIADTEQATKIVAEQEIVVNKLIADPSNYSMVLDFYARAIEVYVNNLQFVEAKAQANAYKQMIEDYFDSWQFINSDITKEDFLNSDITIRANSALIRTEILTLSDNSQQADEIFETLQTILKYAKNPQDISRLKSQQLILLCKLNKLDEAISLAKATFEQAKIQNIDVGFDYFFLLYVVNQKLLQHSDAVVIKYMKEVIENQADYKINSSKYPMPIIYRELSLFNYFINHKTEASNNLRLSNESTLKILNADSETTKFLKAINSLQEKVINDKKVNALDEVKNLNIKGTIITNDMNPKESLRLLRNFITS</sequence>